<evidence type="ECO:0000313" key="3">
    <source>
        <dbReference type="EMBL" id="KAJ0184529.1"/>
    </source>
</evidence>
<keyword evidence="1" id="KW-0863">Zinc-finger</keyword>
<proteinExistence type="predicted"/>
<keyword evidence="1" id="KW-0479">Metal-binding</keyword>
<dbReference type="EMBL" id="NBSK02000009">
    <property type="protein sequence ID" value="KAJ0184529.1"/>
    <property type="molecule type" value="Genomic_DNA"/>
</dbReference>
<evidence type="ECO:0000313" key="4">
    <source>
        <dbReference type="Proteomes" id="UP000235145"/>
    </source>
</evidence>
<dbReference type="PROSITE" id="PS50966">
    <property type="entry name" value="ZF_SWIM"/>
    <property type="match status" value="1"/>
</dbReference>
<dbReference type="PANTHER" id="PTHR47718">
    <property type="entry name" value="OS01G0519700 PROTEIN"/>
    <property type="match status" value="1"/>
</dbReference>
<name>A0A9R1UCB1_LACSA</name>
<dbReference type="GO" id="GO:0008270">
    <property type="term" value="F:zinc ion binding"/>
    <property type="evidence" value="ECO:0007669"/>
    <property type="project" value="UniProtKB-KW"/>
</dbReference>
<accession>A0A9R1UCB1</accession>
<keyword evidence="4" id="KW-1185">Reference proteome</keyword>
<organism evidence="3 4">
    <name type="scientific">Lactuca sativa</name>
    <name type="common">Garden lettuce</name>
    <dbReference type="NCBI Taxonomy" id="4236"/>
    <lineage>
        <taxon>Eukaryota</taxon>
        <taxon>Viridiplantae</taxon>
        <taxon>Streptophyta</taxon>
        <taxon>Embryophyta</taxon>
        <taxon>Tracheophyta</taxon>
        <taxon>Spermatophyta</taxon>
        <taxon>Magnoliopsida</taxon>
        <taxon>eudicotyledons</taxon>
        <taxon>Gunneridae</taxon>
        <taxon>Pentapetalae</taxon>
        <taxon>asterids</taxon>
        <taxon>campanulids</taxon>
        <taxon>Asterales</taxon>
        <taxon>Asteraceae</taxon>
        <taxon>Cichorioideae</taxon>
        <taxon>Cichorieae</taxon>
        <taxon>Lactucinae</taxon>
        <taxon>Lactuca</taxon>
    </lineage>
</organism>
<feature type="domain" description="SWIM-type" evidence="2">
    <location>
        <begin position="103"/>
        <end position="137"/>
    </location>
</feature>
<sequence length="306" mass="36106">MHIKPDEFEKKWDLIINEFNLEDKRWFNDMFELRDKWIPAYFNDTRMFGLMKTTSISESMNSFFNTYSQSGNLLLHFMMNYDTTIQKQRNTQQELDHQTKKAVEIKLPTNHVKCTCEHFNHFETLCKHAFNILMKHGIKEIPEQYIENRWRKDVISRHYNFGRHVYDTGDSEINISINQAYYNFEACLEYVRKNKEKMDLFVKKTETMLKEYENDPTNELQKNRTNVEEVGKTMGITIPKDIDINVPNVQSNKGCGKKSRIQSAAEIVYKKSNNQTRRCSGCGERAPHNLRTCPIKLAAEQSSKAT</sequence>
<gene>
    <name evidence="3" type="ORF">LSAT_V11C900488960</name>
</gene>
<dbReference type="PANTHER" id="PTHR47718:SF12">
    <property type="entry name" value="PROTEIN FAR1-RELATED SEQUENCE"/>
    <property type="match status" value="1"/>
</dbReference>
<dbReference type="InterPro" id="IPR007527">
    <property type="entry name" value="Znf_SWIM"/>
</dbReference>
<keyword evidence="1" id="KW-0862">Zinc</keyword>
<evidence type="ECO:0000256" key="1">
    <source>
        <dbReference type="PROSITE-ProRule" id="PRU00325"/>
    </source>
</evidence>
<dbReference type="AlphaFoldDB" id="A0A9R1UCB1"/>
<reference evidence="3 4" key="1">
    <citation type="journal article" date="2017" name="Nat. Commun.">
        <title>Genome assembly with in vitro proximity ligation data and whole-genome triplication in lettuce.</title>
        <authorList>
            <person name="Reyes-Chin-Wo S."/>
            <person name="Wang Z."/>
            <person name="Yang X."/>
            <person name="Kozik A."/>
            <person name="Arikit S."/>
            <person name="Song C."/>
            <person name="Xia L."/>
            <person name="Froenicke L."/>
            <person name="Lavelle D.O."/>
            <person name="Truco M.J."/>
            <person name="Xia R."/>
            <person name="Zhu S."/>
            <person name="Xu C."/>
            <person name="Xu H."/>
            <person name="Xu X."/>
            <person name="Cox K."/>
            <person name="Korf I."/>
            <person name="Meyers B.C."/>
            <person name="Michelmore R.W."/>
        </authorList>
    </citation>
    <scope>NUCLEOTIDE SEQUENCE [LARGE SCALE GENOMIC DNA]</scope>
    <source>
        <strain evidence="4">cv. Salinas</strain>
        <tissue evidence="3">Seedlings</tissue>
    </source>
</reference>
<evidence type="ECO:0000259" key="2">
    <source>
        <dbReference type="PROSITE" id="PS50966"/>
    </source>
</evidence>
<protein>
    <recommendedName>
        <fullName evidence="2">SWIM-type domain-containing protein</fullName>
    </recommendedName>
</protein>
<dbReference type="Proteomes" id="UP000235145">
    <property type="component" value="Unassembled WGS sequence"/>
</dbReference>
<comment type="caution">
    <text evidence="3">The sequence shown here is derived from an EMBL/GenBank/DDBJ whole genome shotgun (WGS) entry which is preliminary data.</text>
</comment>